<feature type="domain" description="Sporulation protein YpeB PepSY1 and PepSY2" evidence="1">
    <location>
        <begin position="192"/>
        <end position="383"/>
    </location>
</feature>
<feature type="domain" description="Sporulation protein YpeB N-terminal" evidence="2">
    <location>
        <begin position="38"/>
        <end position="174"/>
    </location>
</feature>
<keyword evidence="4" id="KW-1185">Reference proteome</keyword>
<dbReference type="KEGG" id="pkb:B4V02_10375"/>
<dbReference type="NCBIfam" id="TIGR02889">
    <property type="entry name" value="spore_YpeB"/>
    <property type="match status" value="1"/>
</dbReference>
<evidence type="ECO:0000313" key="4">
    <source>
        <dbReference type="Proteomes" id="UP000214666"/>
    </source>
</evidence>
<evidence type="ECO:0000259" key="2">
    <source>
        <dbReference type="Pfam" id="PF20769"/>
    </source>
</evidence>
<dbReference type="Pfam" id="PF14620">
    <property type="entry name" value="YPEB_PepSY1-2"/>
    <property type="match status" value="1"/>
</dbReference>
<accession>A0A222WMU2</accession>
<reference evidence="3 4" key="1">
    <citation type="submission" date="2017-03" db="EMBL/GenBank/DDBJ databases">
        <title>Complete genome sequence of Paenibacillus Kribbensis producing bioflocculants.</title>
        <authorList>
            <person name="Lee H.-G."/>
            <person name="Oh H.-M."/>
        </authorList>
    </citation>
    <scope>NUCLEOTIDE SEQUENCE [LARGE SCALE GENOMIC DNA]</scope>
    <source>
        <strain evidence="3 4">AM49</strain>
    </source>
</reference>
<proteinExistence type="predicted"/>
<evidence type="ECO:0000259" key="1">
    <source>
        <dbReference type="Pfam" id="PF14620"/>
    </source>
</evidence>
<dbReference type="Proteomes" id="UP000214666">
    <property type="component" value="Chromosome"/>
</dbReference>
<protein>
    <submittedName>
        <fullName evidence="3">Germination protein YpeB</fullName>
    </submittedName>
</protein>
<evidence type="ECO:0000313" key="3">
    <source>
        <dbReference type="EMBL" id="ASR47061.1"/>
    </source>
</evidence>
<gene>
    <name evidence="3" type="ORF">B4V02_10375</name>
</gene>
<dbReference type="STRING" id="172713.GCA_001705305_04070"/>
<dbReference type="Pfam" id="PF20769">
    <property type="entry name" value="YPEB_N"/>
    <property type="match status" value="1"/>
</dbReference>
<sequence>MYKRLSSVLFPIVALLMIGAFVWGYRESQMRKEVSLQAKSMSIKTENQYQRAFHDLSFHMDQLHSQLGNAVAVHNTSHAMHRKCLMNVWRITSEAQSEVNQLPLNVMPFNHAKDLLSHLSTFSYQTAVRDLDHEPLTKKELSNLKTLYNNSREISKSMHEVRAKALSKNLRWTDVEQAPGAQTGPKDNTIIDGFKTVDKKVEGYKELDWGPSVATIYAKRSVKNLNLPVVSAEQIKRNAAEFTGKPESQIRVHENGKGTEWASYTATLLNNKQKPVATMDFTKKGGKLISYHDMREVGPKKVTRNEAIRHASDFLAHKGYKGMKPVAYDERTNLAAITYASVQGDVIIYPEKITVRSGLDNGTVTGLQASDYVHEHNPLRRIPKAKLDLKAARAKLNPEFHETYHRKALIKNELSKEVLCYEFGGKINGSVYRIYINADTGMEETIEQVKDSDEPQAKAKNAYR</sequence>
<dbReference type="InterPro" id="IPR048402">
    <property type="entry name" value="YpeB_N"/>
</dbReference>
<name>A0A222WMU2_9BACL</name>
<dbReference type="InterPro" id="IPR014239">
    <property type="entry name" value="YpeB_PepSY1-2"/>
</dbReference>
<dbReference type="AlphaFoldDB" id="A0A222WMU2"/>
<dbReference type="OrthoDB" id="2372097at2"/>
<dbReference type="GO" id="GO:0009847">
    <property type="term" value="P:spore germination"/>
    <property type="evidence" value="ECO:0007669"/>
    <property type="project" value="InterPro"/>
</dbReference>
<organism evidence="3 4">
    <name type="scientific">Paenibacillus kribbensis</name>
    <dbReference type="NCBI Taxonomy" id="172713"/>
    <lineage>
        <taxon>Bacteria</taxon>
        <taxon>Bacillati</taxon>
        <taxon>Bacillota</taxon>
        <taxon>Bacilli</taxon>
        <taxon>Bacillales</taxon>
        <taxon>Paenibacillaceae</taxon>
        <taxon>Paenibacillus</taxon>
    </lineage>
</organism>
<dbReference type="RefSeq" id="WP_094154709.1">
    <property type="nucleotide sequence ID" value="NZ_CP020028.1"/>
</dbReference>
<dbReference type="EMBL" id="CP020028">
    <property type="protein sequence ID" value="ASR47061.1"/>
    <property type="molecule type" value="Genomic_DNA"/>
</dbReference>